<dbReference type="GO" id="GO:0004781">
    <property type="term" value="F:sulfate adenylyltransferase (ATP) activity"/>
    <property type="evidence" value="ECO:0007669"/>
    <property type="project" value="UniProtKB-EC"/>
</dbReference>
<evidence type="ECO:0000256" key="4">
    <source>
        <dbReference type="ARBA" id="ARBA00022679"/>
    </source>
</evidence>
<evidence type="ECO:0000256" key="8">
    <source>
        <dbReference type="ARBA" id="ARBA00030256"/>
    </source>
</evidence>
<dbReference type="Pfam" id="PF01507">
    <property type="entry name" value="PAPS_reduct"/>
    <property type="match status" value="1"/>
</dbReference>
<dbReference type="NCBIfam" id="NF003587">
    <property type="entry name" value="PRK05253.1"/>
    <property type="match status" value="1"/>
</dbReference>
<dbReference type="InterPro" id="IPR011784">
    <property type="entry name" value="SO4_adenylTrfase_ssu"/>
</dbReference>
<name>A0A562ZU56_9BURK</name>
<evidence type="ECO:0000313" key="12">
    <source>
        <dbReference type="EMBL" id="TWO71896.1"/>
    </source>
</evidence>
<proteinExistence type="inferred from homology"/>
<reference evidence="12 13" key="1">
    <citation type="submission" date="2019-07" db="EMBL/GenBank/DDBJ databases">
        <title>Caenimonas sedimenti sp. nov., isolated from activated sludge.</title>
        <authorList>
            <person name="Xu J."/>
        </authorList>
    </citation>
    <scope>NUCLEOTIDE SEQUENCE [LARGE SCALE GENOMIC DNA]</scope>
    <source>
        <strain evidence="12 13">HX-9-20</strain>
    </source>
</reference>
<dbReference type="GO" id="GO:0005524">
    <property type="term" value="F:ATP binding"/>
    <property type="evidence" value="ECO:0007669"/>
    <property type="project" value="UniProtKB-KW"/>
</dbReference>
<dbReference type="SUPFAM" id="SSF52402">
    <property type="entry name" value="Adenine nucleotide alpha hydrolases-like"/>
    <property type="match status" value="1"/>
</dbReference>
<dbReference type="AlphaFoldDB" id="A0A562ZU56"/>
<evidence type="ECO:0000256" key="3">
    <source>
        <dbReference type="ARBA" id="ARBA00022004"/>
    </source>
</evidence>
<protein>
    <recommendedName>
        <fullName evidence="3">Sulfate adenylyltransferase subunit 2</fullName>
        <ecNumber evidence="2">2.7.7.4</ecNumber>
    </recommendedName>
    <alternativeName>
        <fullName evidence="8">ATP-sulfurylase small subunit</fullName>
    </alternativeName>
    <alternativeName>
        <fullName evidence="9">Sulfate adenylate transferase</fullName>
    </alternativeName>
</protein>
<dbReference type="PANTHER" id="PTHR43196:SF1">
    <property type="entry name" value="SULFATE ADENYLYLTRANSFERASE SUBUNIT 2"/>
    <property type="match status" value="1"/>
</dbReference>
<evidence type="ECO:0000256" key="7">
    <source>
        <dbReference type="ARBA" id="ARBA00022840"/>
    </source>
</evidence>
<dbReference type="InterPro" id="IPR014729">
    <property type="entry name" value="Rossmann-like_a/b/a_fold"/>
</dbReference>
<evidence type="ECO:0000256" key="9">
    <source>
        <dbReference type="ARBA" id="ARBA00031812"/>
    </source>
</evidence>
<organism evidence="12 13">
    <name type="scientific">Caenimonas sedimenti</name>
    <dbReference type="NCBI Taxonomy" id="2596921"/>
    <lineage>
        <taxon>Bacteria</taxon>
        <taxon>Pseudomonadati</taxon>
        <taxon>Pseudomonadota</taxon>
        <taxon>Betaproteobacteria</taxon>
        <taxon>Burkholderiales</taxon>
        <taxon>Comamonadaceae</taxon>
        <taxon>Caenimonas</taxon>
    </lineage>
</organism>
<accession>A0A562ZU56</accession>
<evidence type="ECO:0000256" key="5">
    <source>
        <dbReference type="ARBA" id="ARBA00022695"/>
    </source>
</evidence>
<keyword evidence="4 12" id="KW-0808">Transferase</keyword>
<keyword evidence="13" id="KW-1185">Reference proteome</keyword>
<evidence type="ECO:0000259" key="11">
    <source>
        <dbReference type="Pfam" id="PF01507"/>
    </source>
</evidence>
<dbReference type="OrthoDB" id="9772604at2"/>
<dbReference type="EMBL" id="VOBQ01000005">
    <property type="protein sequence ID" value="TWO71896.1"/>
    <property type="molecule type" value="Genomic_DNA"/>
</dbReference>
<dbReference type="InterPro" id="IPR050128">
    <property type="entry name" value="Sulfate_adenylyltrnsfr_sub2"/>
</dbReference>
<feature type="region of interest" description="Disordered" evidence="10">
    <location>
        <begin position="287"/>
        <end position="310"/>
    </location>
</feature>
<dbReference type="Proteomes" id="UP000318199">
    <property type="component" value="Unassembled WGS sequence"/>
</dbReference>
<evidence type="ECO:0000313" key="13">
    <source>
        <dbReference type="Proteomes" id="UP000318199"/>
    </source>
</evidence>
<evidence type="ECO:0000256" key="6">
    <source>
        <dbReference type="ARBA" id="ARBA00022741"/>
    </source>
</evidence>
<keyword evidence="5 12" id="KW-0548">Nucleotidyltransferase</keyword>
<dbReference type="NCBIfam" id="NF009214">
    <property type="entry name" value="PRK12563.1"/>
    <property type="match status" value="1"/>
</dbReference>
<feature type="domain" description="Phosphoadenosine phosphosulphate reductase" evidence="11">
    <location>
        <begin position="39"/>
        <end position="263"/>
    </location>
</feature>
<comment type="caution">
    <text evidence="12">The sequence shown here is derived from an EMBL/GenBank/DDBJ whole genome shotgun (WGS) entry which is preliminary data.</text>
</comment>
<dbReference type="PANTHER" id="PTHR43196">
    <property type="entry name" value="SULFATE ADENYLYLTRANSFERASE SUBUNIT 2"/>
    <property type="match status" value="1"/>
</dbReference>
<comment type="similarity">
    <text evidence="1">Belongs to the PAPS reductase family. CysD subfamily.</text>
</comment>
<dbReference type="EC" id="2.7.7.4" evidence="2"/>
<gene>
    <name evidence="12" type="primary">cysD</name>
    <name evidence="12" type="ORF">FN976_07850</name>
</gene>
<evidence type="ECO:0000256" key="2">
    <source>
        <dbReference type="ARBA" id="ARBA00012391"/>
    </source>
</evidence>
<sequence>MNARAEPQLLAPISNRHLDQLEEEAIFVLREVAGAFERPTLLFSGGKDSLVLLKCAEKAFGSGRIPYPLLMIDTGHNFQEVTDFRDFRAKELGAELIVRSVEDSMKRGTVRLAHEGESRNAHQSVTLLEAIEEFRFDALIGGARRDEEKARAKERIFSHRDSFGQWQPKAQRPELWTLFNTRIQPGEHFRVFPISNWTELDVWQYIEREQIALPSIYYAHQRQVIERRGLLVPVTELTPPKAGEEVVTRTVRFRTVGDITCTCPVESPAATPAEVVAETLIADVSERGATRMDDKTSEASMEKRKKDGYF</sequence>
<evidence type="ECO:0000256" key="1">
    <source>
        <dbReference type="ARBA" id="ARBA00008885"/>
    </source>
</evidence>
<dbReference type="GO" id="GO:0000103">
    <property type="term" value="P:sulfate assimilation"/>
    <property type="evidence" value="ECO:0007669"/>
    <property type="project" value="InterPro"/>
</dbReference>
<keyword evidence="6" id="KW-0547">Nucleotide-binding</keyword>
<keyword evidence="7" id="KW-0067">ATP-binding</keyword>
<dbReference type="Gene3D" id="3.40.50.620">
    <property type="entry name" value="HUPs"/>
    <property type="match status" value="1"/>
</dbReference>
<evidence type="ECO:0000256" key="10">
    <source>
        <dbReference type="SAM" id="MobiDB-lite"/>
    </source>
</evidence>
<dbReference type="RefSeq" id="WP_145892456.1">
    <property type="nucleotide sequence ID" value="NZ_VOBQ01000005.1"/>
</dbReference>
<dbReference type="InterPro" id="IPR002500">
    <property type="entry name" value="PAPS_reduct_dom"/>
</dbReference>
<dbReference type="PIRSF" id="PIRSF002936">
    <property type="entry name" value="CysDAde_trans"/>
    <property type="match status" value="1"/>
</dbReference>